<comment type="caution">
    <text evidence="3">The sequence shown here is derived from an EMBL/GenBank/DDBJ whole genome shotgun (WGS) entry which is preliminary data.</text>
</comment>
<evidence type="ECO:0000313" key="3">
    <source>
        <dbReference type="EMBL" id="KAK6320449.1"/>
    </source>
</evidence>
<name>A0AAN8QZD8_9TELE</name>
<feature type="domain" description="U1-type" evidence="2">
    <location>
        <begin position="269"/>
        <end position="303"/>
    </location>
</feature>
<dbReference type="AlphaFoldDB" id="A0AAN8QZD8"/>
<evidence type="ECO:0000256" key="1">
    <source>
        <dbReference type="SAM" id="MobiDB-lite"/>
    </source>
</evidence>
<organism evidence="3 4">
    <name type="scientific">Coregonus suidteri</name>
    <dbReference type="NCBI Taxonomy" id="861788"/>
    <lineage>
        <taxon>Eukaryota</taxon>
        <taxon>Metazoa</taxon>
        <taxon>Chordata</taxon>
        <taxon>Craniata</taxon>
        <taxon>Vertebrata</taxon>
        <taxon>Euteleostomi</taxon>
        <taxon>Actinopterygii</taxon>
        <taxon>Neopterygii</taxon>
        <taxon>Teleostei</taxon>
        <taxon>Protacanthopterygii</taxon>
        <taxon>Salmoniformes</taxon>
        <taxon>Salmonidae</taxon>
        <taxon>Coregoninae</taxon>
        <taxon>Coregonus</taxon>
    </lineage>
</organism>
<dbReference type="EMBL" id="JAGTTL010000007">
    <property type="protein sequence ID" value="KAK6320449.1"/>
    <property type="molecule type" value="Genomic_DNA"/>
</dbReference>
<feature type="compositionally biased region" description="Pro residues" evidence="1">
    <location>
        <begin position="210"/>
        <end position="226"/>
    </location>
</feature>
<protein>
    <recommendedName>
        <fullName evidence="2">U1-type domain-containing protein</fullName>
    </recommendedName>
</protein>
<keyword evidence="4" id="KW-1185">Reference proteome</keyword>
<dbReference type="InterPro" id="IPR003604">
    <property type="entry name" value="Matrin/U1-like-C_Znf_C2H2"/>
</dbReference>
<dbReference type="Proteomes" id="UP001356427">
    <property type="component" value="Unassembled WGS sequence"/>
</dbReference>
<dbReference type="SUPFAM" id="SSF57667">
    <property type="entry name" value="beta-beta-alpha zinc fingers"/>
    <property type="match status" value="1"/>
</dbReference>
<feature type="compositionally biased region" description="Polar residues" evidence="1">
    <location>
        <begin position="228"/>
        <end position="240"/>
    </location>
</feature>
<feature type="region of interest" description="Disordered" evidence="1">
    <location>
        <begin position="290"/>
        <end position="332"/>
    </location>
</feature>
<feature type="compositionally biased region" description="Low complexity" evidence="1">
    <location>
        <begin position="65"/>
        <end position="76"/>
    </location>
</feature>
<dbReference type="Pfam" id="PF12874">
    <property type="entry name" value="zf-met"/>
    <property type="match status" value="1"/>
</dbReference>
<evidence type="ECO:0000313" key="4">
    <source>
        <dbReference type="Proteomes" id="UP001356427"/>
    </source>
</evidence>
<dbReference type="PANTHER" id="PTHR47487">
    <property type="entry name" value="OS06G0651300 PROTEIN-RELATED"/>
    <property type="match status" value="1"/>
</dbReference>
<dbReference type="InterPro" id="IPR013087">
    <property type="entry name" value="Znf_C2H2_type"/>
</dbReference>
<dbReference type="PANTHER" id="PTHR47487:SF8">
    <property type="entry name" value="OS08G0270900 PROTEIN"/>
    <property type="match status" value="1"/>
</dbReference>
<reference evidence="3 4" key="1">
    <citation type="submission" date="2021-04" db="EMBL/GenBank/DDBJ databases">
        <authorList>
            <person name="De Guttry C."/>
            <person name="Zahm M."/>
            <person name="Klopp C."/>
            <person name="Cabau C."/>
            <person name="Louis A."/>
            <person name="Berthelot C."/>
            <person name="Parey E."/>
            <person name="Roest Crollius H."/>
            <person name="Montfort J."/>
            <person name="Robinson-Rechavi M."/>
            <person name="Bucao C."/>
            <person name="Bouchez O."/>
            <person name="Gislard M."/>
            <person name="Lluch J."/>
            <person name="Milhes M."/>
            <person name="Lampietro C."/>
            <person name="Lopez Roques C."/>
            <person name="Donnadieu C."/>
            <person name="Braasch I."/>
            <person name="Desvignes T."/>
            <person name="Postlethwait J."/>
            <person name="Bobe J."/>
            <person name="Wedekind C."/>
            <person name="Guiguen Y."/>
        </authorList>
    </citation>
    <scope>NUCLEOTIDE SEQUENCE [LARGE SCALE GENOMIC DNA]</scope>
    <source>
        <strain evidence="3">Cs_M1</strain>
        <tissue evidence="3">Blood</tissue>
    </source>
</reference>
<gene>
    <name evidence="3" type="ORF">J4Q44_G00095560</name>
</gene>
<feature type="region of interest" description="Disordered" evidence="1">
    <location>
        <begin position="11"/>
        <end position="88"/>
    </location>
</feature>
<sequence>MAASNYYGFTHGAGPQYSVQPPPAYAHPTTASYNVQPARPVAYQNHPAPPDYGYRQPDPTPQPTTTPQTYQLPVYTETDNYSYGRPPAATSYETKQYYQTSIAPAQRTPTEAYYQTGVKSGYSPVSTVYSQPPPPQRQVSALKPLAPASSVSTSYNVYPVSTSVQQPPISSYTPCSSFNSTAATSYSGVSYSTYDSSGYTSTPSYYQPAQLPPPQPQPPPMQPPPKQLTSSSWSNAGSNMVTAPTVNAYKKPMFHQNKLQKPKGPPKQPQLHYCDICKISCAGPQTYREHLEGQKHKKKEAALKRVRRPYPRGQAPEGGEAPHQTRQTYTFN</sequence>
<evidence type="ECO:0000259" key="2">
    <source>
        <dbReference type="SMART" id="SM00451"/>
    </source>
</evidence>
<dbReference type="Gene3D" id="3.30.160.60">
    <property type="entry name" value="Classic Zinc Finger"/>
    <property type="match status" value="1"/>
</dbReference>
<dbReference type="InterPro" id="IPR036236">
    <property type="entry name" value="Znf_C2H2_sf"/>
</dbReference>
<proteinExistence type="predicted"/>
<dbReference type="GO" id="GO:0003676">
    <property type="term" value="F:nucleic acid binding"/>
    <property type="evidence" value="ECO:0007669"/>
    <property type="project" value="InterPro"/>
</dbReference>
<feature type="compositionally biased region" description="Basic residues" evidence="1">
    <location>
        <begin position="295"/>
        <end position="310"/>
    </location>
</feature>
<dbReference type="FunFam" id="3.30.160.60:FF:000439">
    <property type="entry name" value="Zinc finger RNA-binding protein 2"/>
    <property type="match status" value="1"/>
</dbReference>
<dbReference type="SMART" id="SM00451">
    <property type="entry name" value="ZnF_U1"/>
    <property type="match status" value="1"/>
</dbReference>
<accession>A0AAN8QZD8</accession>
<feature type="region of interest" description="Disordered" evidence="1">
    <location>
        <begin position="202"/>
        <end position="240"/>
    </location>
</feature>
<dbReference type="GO" id="GO:0008270">
    <property type="term" value="F:zinc ion binding"/>
    <property type="evidence" value="ECO:0007669"/>
    <property type="project" value="InterPro"/>
</dbReference>